<keyword evidence="8" id="KW-1185">Reference proteome</keyword>
<dbReference type="PANTHER" id="PTHR11603">
    <property type="entry name" value="AAA FAMILY ATPASE"/>
    <property type="match status" value="1"/>
</dbReference>
<keyword evidence="4" id="KW-0460">Magnesium</keyword>
<dbReference type="InterPro" id="IPR002792">
    <property type="entry name" value="TRAM_dom"/>
</dbReference>
<accession>A0A6L5GQM2</accession>
<feature type="transmembrane region" description="Helical" evidence="5">
    <location>
        <begin position="5"/>
        <end position="25"/>
    </location>
</feature>
<evidence type="ECO:0000256" key="2">
    <source>
        <dbReference type="ARBA" id="ARBA00022722"/>
    </source>
</evidence>
<dbReference type="AlphaFoldDB" id="A0A6L5GQM2"/>
<organism evidence="7 8">
    <name type="scientific">Candidatus Pseudoramibacter fermentans</name>
    <dbReference type="NCBI Taxonomy" id="2594427"/>
    <lineage>
        <taxon>Bacteria</taxon>
        <taxon>Bacillati</taxon>
        <taxon>Bacillota</taxon>
        <taxon>Clostridia</taxon>
        <taxon>Eubacteriales</taxon>
        <taxon>Eubacteriaceae</taxon>
        <taxon>Pseudoramibacter</taxon>
    </lineage>
</organism>
<evidence type="ECO:0000256" key="3">
    <source>
        <dbReference type="ARBA" id="ARBA00022801"/>
    </source>
</evidence>
<reference evidence="7" key="1">
    <citation type="journal article" date="2020" name="Appl. Environ. Microbiol.">
        <title>Medium-Chain Fatty Acid Synthesis by 'Candidatus Weimeria bifida' gen. nov., sp. nov., and 'Candidatus Pseudoramibacter fermentans' sp. nov.</title>
        <authorList>
            <person name="Scarborough M.J."/>
            <person name="Myers K.S."/>
            <person name="Donohue T.J."/>
            <person name="Noguera D.R."/>
        </authorList>
    </citation>
    <scope>NUCLEOTIDE SEQUENCE</scope>
    <source>
        <strain evidence="7">EUB1.1</strain>
    </source>
</reference>
<dbReference type="InterPro" id="IPR052041">
    <property type="entry name" value="Nucleic_acid_metab_PIN/TRAM"/>
</dbReference>
<evidence type="ECO:0000256" key="5">
    <source>
        <dbReference type="SAM" id="Phobius"/>
    </source>
</evidence>
<name>A0A6L5GQM2_9FIRM</name>
<keyword evidence="5" id="KW-0472">Membrane</keyword>
<keyword evidence="5" id="KW-0812">Transmembrane</keyword>
<evidence type="ECO:0000313" key="8">
    <source>
        <dbReference type="Proteomes" id="UP000473648"/>
    </source>
</evidence>
<dbReference type="InterPro" id="IPR002716">
    <property type="entry name" value="PIN_dom"/>
</dbReference>
<dbReference type="Proteomes" id="UP000473648">
    <property type="component" value="Unassembled WGS sequence"/>
</dbReference>
<feature type="domain" description="TRAM" evidence="6">
    <location>
        <begin position="303"/>
        <end position="364"/>
    </location>
</feature>
<dbReference type="SMART" id="SM00670">
    <property type="entry name" value="PINc"/>
    <property type="match status" value="1"/>
</dbReference>
<dbReference type="EMBL" id="VOGB01000004">
    <property type="protein sequence ID" value="MQM72372.1"/>
    <property type="molecule type" value="Genomic_DNA"/>
</dbReference>
<gene>
    <name evidence="7" type="ORF">FRC53_02875</name>
</gene>
<sequence length="370" mass="41031">MLKKILRGICTVIGIVLGYLLGLLVCRKDALPELLNHVQLLRQNQWIVILIFVIIFGFIFFIIFPLVARIGKSISEAVEKATAEVRLADIVLGIFGLIIGLLIAMLICVPVGRIPISWLSSTITLIVYVLMAYLGVTIPLKKRDQILDSLQVMRENSSVKRLNRRKGGNPLEEHTKVLDTSVIIDGRIYDIIQSGFLEGPLVVPSFVLGELQLLADNGDDLKRVRGRRGLDIINKMQSEYGSLIQIVDKDYPNLSGVDDKLLEMGKEEKMKIITNDYNLNKVAKVRGIPVLNINELANAVKPVVLPGETMQVHPVKNGKESGQAVAYLDDGTMIVVENGRRFIGQQIVVRVTSVLQTAAGRMIFGKAEHH</sequence>
<feature type="transmembrane region" description="Helical" evidence="5">
    <location>
        <begin position="87"/>
        <end position="112"/>
    </location>
</feature>
<keyword evidence="2" id="KW-0540">Nuclease</keyword>
<proteinExistence type="predicted"/>
<dbReference type="Gene3D" id="3.40.50.1010">
    <property type="entry name" value="5'-nuclease"/>
    <property type="match status" value="1"/>
</dbReference>
<evidence type="ECO:0000259" key="6">
    <source>
        <dbReference type="PROSITE" id="PS50926"/>
    </source>
</evidence>
<feature type="transmembrane region" description="Helical" evidence="5">
    <location>
        <begin position="118"/>
        <end position="136"/>
    </location>
</feature>
<protein>
    <submittedName>
        <fullName evidence="7">PIN/TRAM domain-containing protein</fullName>
    </submittedName>
</protein>
<dbReference type="PROSITE" id="PS50926">
    <property type="entry name" value="TRAM"/>
    <property type="match status" value="1"/>
</dbReference>
<dbReference type="CDD" id="cd09877">
    <property type="entry name" value="PIN_YacL-like"/>
    <property type="match status" value="1"/>
</dbReference>
<dbReference type="GO" id="GO:0004518">
    <property type="term" value="F:nuclease activity"/>
    <property type="evidence" value="ECO:0007669"/>
    <property type="project" value="UniProtKB-KW"/>
</dbReference>
<feature type="transmembrane region" description="Helical" evidence="5">
    <location>
        <begin position="45"/>
        <end position="67"/>
    </location>
</feature>
<evidence type="ECO:0000256" key="1">
    <source>
        <dbReference type="ARBA" id="ARBA00001946"/>
    </source>
</evidence>
<evidence type="ECO:0000313" key="7">
    <source>
        <dbReference type="EMBL" id="MQM72372.1"/>
    </source>
</evidence>
<keyword evidence="5" id="KW-1133">Transmembrane helix</keyword>
<comment type="caution">
    <text evidence="7">The sequence shown here is derived from an EMBL/GenBank/DDBJ whole genome shotgun (WGS) entry which is preliminary data.</text>
</comment>
<dbReference type="GO" id="GO:0016787">
    <property type="term" value="F:hydrolase activity"/>
    <property type="evidence" value="ECO:0007669"/>
    <property type="project" value="UniProtKB-KW"/>
</dbReference>
<keyword evidence="3" id="KW-0378">Hydrolase</keyword>
<evidence type="ECO:0000256" key="4">
    <source>
        <dbReference type="ARBA" id="ARBA00022842"/>
    </source>
</evidence>
<dbReference type="SUPFAM" id="SSF88723">
    <property type="entry name" value="PIN domain-like"/>
    <property type="match status" value="1"/>
</dbReference>
<dbReference type="PANTHER" id="PTHR11603:SF147">
    <property type="entry name" value="MEMBRANE PROTEIN"/>
    <property type="match status" value="1"/>
</dbReference>
<comment type="cofactor">
    <cofactor evidence="1">
        <name>Mg(2+)</name>
        <dbReference type="ChEBI" id="CHEBI:18420"/>
    </cofactor>
</comment>
<dbReference type="InterPro" id="IPR029060">
    <property type="entry name" value="PIN-like_dom_sf"/>
</dbReference>